<keyword evidence="1" id="KW-0732">Signal</keyword>
<evidence type="ECO:0000313" key="2">
    <source>
        <dbReference type="EMBL" id="MBB2145215.1"/>
    </source>
</evidence>
<protein>
    <submittedName>
        <fullName evidence="2">Uncharacterized protein</fullName>
    </submittedName>
</protein>
<keyword evidence="3" id="KW-1185">Reference proteome</keyword>
<gene>
    <name evidence="2" type="ORF">GM921_06955</name>
</gene>
<evidence type="ECO:0000256" key="1">
    <source>
        <dbReference type="SAM" id="SignalP"/>
    </source>
</evidence>
<evidence type="ECO:0000313" key="3">
    <source>
        <dbReference type="Proteomes" id="UP000601055"/>
    </source>
</evidence>
<sequence>MLKKSILSLFIIVSSIQVNAQKDWFKLKISDKVSVNFPVEPTKQNENAFVVKDKDGLIFVVTIVDLLKATGMSLEQFNSEVETQTFVDGFMEGLIPTMPKYTFKDTKVIKVKGFTTYQIIGRNEASKSTVYINSVFVDGIGHSLACLVADGKDTKNKDIFLNEIYINGK</sequence>
<dbReference type="Proteomes" id="UP000601055">
    <property type="component" value="Unassembled WGS sequence"/>
</dbReference>
<dbReference type="AlphaFoldDB" id="A0A923ITW2"/>
<name>A0A923ITW2_9SPHI</name>
<dbReference type="EMBL" id="WNXD01000001">
    <property type="protein sequence ID" value="MBB2145215.1"/>
    <property type="molecule type" value="Genomic_DNA"/>
</dbReference>
<reference evidence="2" key="1">
    <citation type="submission" date="2019-11" db="EMBL/GenBank/DDBJ databases">
        <title>Description of Pedobacter sp. LMG 31464T.</title>
        <authorList>
            <person name="Carlier A."/>
            <person name="Qi S."/>
            <person name="Vandamme P."/>
        </authorList>
    </citation>
    <scope>NUCLEOTIDE SEQUENCE</scope>
    <source>
        <strain evidence="2">LMG 31464</strain>
    </source>
</reference>
<dbReference type="RefSeq" id="WP_182921872.1">
    <property type="nucleotide sequence ID" value="NZ_WNXD01000001.1"/>
</dbReference>
<comment type="caution">
    <text evidence="2">The sequence shown here is derived from an EMBL/GenBank/DDBJ whole genome shotgun (WGS) entry which is preliminary data.</text>
</comment>
<feature type="signal peptide" evidence="1">
    <location>
        <begin position="1"/>
        <end position="20"/>
    </location>
</feature>
<feature type="chain" id="PRO_5038078241" evidence="1">
    <location>
        <begin position="21"/>
        <end position="169"/>
    </location>
</feature>
<accession>A0A923ITW2</accession>
<organism evidence="2 3">
    <name type="scientific">Pedobacter planticolens</name>
    <dbReference type="NCBI Taxonomy" id="2679964"/>
    <lineage>
        <taxon>Bacteria</taxon>
        <taxon>Pseudomonadati</taxon>
        <taxon>Bacteroidota</taxon>
        <taxon>Sphingobacteriia</taxon>
        <taxon>Sphingobacteriales</taxon>
        <taxon>Sphingobacteriaceae</taxon>
        <taxon>Pedobacter</taxon>
    </lineage>
</organism>
<proteinExistence type="predicted"/>